<dbReference type="Proteomes" id="UP000265768">
    <property type="component" value="Unassembled WGS sequence"/>
</dbReference>
<dbReference type="PANTHER" id="PTHR38479">
    <property type="entry name" value="LMO0824 PROTEIN"/>
    <property type="match status" value="1"/>
</dbReference>
<protein>
    <submittedName>
        <fullName evidence="1">Winged helix DNA-binding domain-containing protein</fullName>
    </submittedName>
</protein>
<keyword evidence="2" id="KW-1185">Reference proteome</keyword>
<gene>
    <name evidence="1" type="ORF">D5H75_26380</name>
</gene>
<dbReference type="PANTHER" id="PTHR38479:SF2">
    <property type="entry name" value="WINGED HELIX DNA-BINDING DOMAIN-CONTAINING PROTEIN"/>
    <property type="match status" value="1"/>
</dbReference>
<reference evidence="1 2" key="1">
    <citation type="submission" date="2018-09" db="EMBL/GenBank/DDBJ databases">
        <title>YIM 75507 draft genome.</title>
        <authorList>
            <person name="Tang S."/>
            <person name="Feng Y."/>
        </authorList>
    </citation>
    <scope>NUCLEOTIDE SEQUENCE [LARGE SCALE GENOMIC DNA]</scope>
    <source>
        <strain evidence="1 2">YIM 75507</strain>
    </source>
</reference>
<dbReference type="AlphaFoldDB" id="A0A3A4B4P0"/>
<organism evidence="1 2">
    <name type="scientific">Bailinhaonella thermotolerans</name>
    <dbReference type="NCBI Taxonomy" id="1070861"/>
    <lineage>
        <taxon>Bacteria</taxon>
        <taxon>Bacillati</taxon>
        <taxon>Actinomycetota</taxon>
        <taxon>Actinomycetes</taxon>
        <taxon>Streptosporangiales</taxon>
        <taxon>Streptosporangiaceae</taxon>
        <taxon>Bailinhaonella</taxon>
    </lineage>
</organism>
<dbReference type="RefSeq" id="WP_119929243.1">
    <property type="nucleotide sequence ID" value="NZ_QZEY01000012.1"/>
</dbReference>
<dbReference type="EMBL" id="QZEY01000012">
    <property type="protein sequence ID" value="RJL26512.1"/>
    <property type="molecule type" value="Genomic_DNA"/>
</dbReference>
<sequence>MAGLSVDRERVIAYRIAAQGLDRRAGAEGPGAAGPGVLDLAVLDLGVQDTPYGTAAMALTARTDHAGDAGDALSLVWAARGAPHLHRDADLVRLARALWPLSDADATARIDSAQIKEGAALGIAAFEAAARAMREVVREPMAKGEVSAAVSARVPESLTYDCRGCRARHLSTALFAQVGLAAGVTVRPEGRRTVLAPIPGWPGVPERAEGTDAYMAAYLRLLGPATPAEVAGFLGTRRAEARRVWPEGTVEVSVAGRACHLPADRVDDLLGAPRPEAVRLLPASDPYLQARDRDLIVPDAARRRELWRPLGNPGALLVDGEILGVWRAKKAGRRLDVTVTAFEPLDARVRAAAGAEAARLAETRGAAEARLDVT</sequence>
<comment type="caution">
    <text evidence="1">The sequence shown here is derived from an EMBL/GenBank/DDBJ whole genome shotgun (WGS) entry which is preliminary data.</text>
</comment>
<dbReference type="GO" id="GO:0003677">
    <property type="term" value="F:DNA binding"/>
    <property type="evidence" value="ECO:0007669"/>
    <property type="project" value="UniProtKB-KW"/>
</dbReference>
<keyword evidence="1" id="KW-0238">DNA-binding</keyword>
<name>A0A3A4B4P0_9ACTN</name>
<accession>A0A3A4B4P0</accession>
<evidence type="ECO:0000313" key="1">
    <source>
        <dbReference type="EMBL" id="RJL26512.1"/>
    </source>
</evidence>
<evidence type="ECO:0000313" key="2">
    <source>
        <dbReference type="Proteomes" id="UP000265768"/>
    </source>
</evidence>
<proteinExistence type="predicted"/>
<dbReference type="Pfam" id="PF06224">
    <property type="entry name" value="AlkZ-like"/>
    <property type="match status" value="1"/>
</dbReference>
<dbReference type="InterPro" id="IPR009351">
    <property type="entry name" value="AlkZ-like"/>
</dbReference>
<dbReference type="OrthoDB" id="9148135at2"/>